<evidence type="ECO:0000259" key="2">
    <source>
        <dbReference type="Pfam" id="PF13460"/>
    </source>
</evidence>
<protein>
    <submittedName>
        <fullName evidence="3">NAD-binding protein</fullName>
    </submittedName>
</protein>
<reference evidence="3" key="1">
    <citation type="submission" date="2016-06" db="EMBL/GenBank/DDBJ databases">
        <title>Draft Genome sequence of the fungus Inonotus baumii.</title>
        <authorList>
            <person name="Zhu H."/>
            <person name="Lin W."/>
        </authorList>
    </citation>
    <scope>NUCLEOTIDE SEQUENCE</scope>
    <source>
        <strain evidence="3">821</strain>
    </source>
</reference>
<dbReference type="GO" id="GO:0016646">
    <property type="term" value="F:oxidoreductase activity, acting on the CH-NH group of donors, NAD or NADP as acceptor"/>
    <property type="evidence" value="ECO:0007669"/>
    <property type="project" value="TreeGrafter"/>
</dbReference>
<accession>A0A9Q5N4K3</accession>
<dbReference type="Pfam" id="PF13460">
    <property type="entry name" value="NAD_binding_10"/>
    <property type="match status" value="1"/>
</dbReference>
<sequence>MRVLVLGGTGSIGKLVIRDLLEASHAVVVYARSPEKLPDDIASNPNITVVKGELADPAALSGALKDVEAVVSSLGPSRNNPPGNPIAKGYSVLIQCMREAGIKRLIALGTASIPDENDKKDTTFWLAVQTIKFGAHHAYTDIVAVGETIRKEGADLDWTIARVPILTNGQTREYQLGYLGDGKRNTTLTRIGYATFIVDELRLNEWIKKAPFISVP</sequence>
<feature type="domain" description="NAD(P)-binding" evidence="2">
    <location>
        <begin position="7"/>
        <end position="201"/>
    </location>
</feature>
<evidence type="ECO:0000313" key="4">
    <source>
        <dbReference type="Proteomes" id="UP000757232"/>
    </source>
</evidence>
<gene>
    <name evidence="3" type="ORF">A7U60_g4820</name>
</gene>
<dbReference type="EMBL" id="LNZH02000185">
    <property type="protein sequence ID" value="OCB88035.1"/>
    <property type="molecule type" value="Genomic_DNA"/>
</dbReference>
<dbReference type="OrthoDB" id="10254221at2759"/>
<dbReference type="InterPro" id="IPR016040">
    <property type="entry name" value="NAD(P)-bd_dom"/>
</dbReference>
<comment type="similarity">
    <text evidence="1">Belongs to the avfA family.</text>
</comment>
<comment type="caution">
    <text evidence="3">The sequence shown here is derived from an EMBL/GenBank/DDBJ whole genome shotgun (WGS) entry which is preliminary data.</text>
</comment>
<dbReference type="SUPFAM" id="SSF51735">
    <property type="entry name" value="NAD(P)-binding Rossmann-fold domains"/>
    <property type="match status" value="1"/>
</dbReference>
<proteinExistence type="inferred from homology"/>
<dbReference type="PANTHER" id="PTHR43355">
    <property type="entry name" value="FLAVIN REDUCTASE (NADPH)"/>
    <property type="match status" value="1"/>
</dbReference>
<dbReference type="Proteomes" id="UP000757232">
    <property type="component" value="Unassembled WGS sequence"/>
</dbReference>
<evidence type="ECO:0000313" key="3">
    <source>
        <dbReference type="EMBL" id="OCB88035.1"/>
    </source>
</evidence>
<keyword evidence="4" id="KW-1185">Reference proteome</keyword>
<dbReference type="InterPro" id="IPR036291">
    <property type="entry name" value="NAD(P)-bd_dom_sf"/>
</dbReference>
<dbReference type="AlphaFoldDB" id="A0A9Q5N4K3"/>
<evidence type="ECO:0000256" key="1">
    <source>
        <dbReference type="ARBA" id="ARBA00038376"/>
    </source>
</evidence>
<organism evidence="3 4">
    <name type="scientific">Sanghuangporus baumii</name>
    <name type="common">Phellinus baumii</name>
    <dbReference type="NCBI Taxonomy" id="108892"/>
    <lineage>
        <taxon>Eukaryota</taxon>
        <taxon>Fungi</taxon>
        <taxon>Dikarya</taxon>
        <taxon>Basidiomycota</taxon>
        <taxon>Agaricomycotina</taxon>
        <taxon>Agaricomycetes</taxon>
        <taxon>Hymenochaetales</taxon>
        <taxon>Hymenochaetaceae</taxon>
        <taxon>Sanghuangporus</taxon>
    </lineage>
</organism>
<dbReference type="PANTHER" id="PTHR43355:SF2">
    <property type="entry name" value="FLAVIN REDUCTASE (NADPH)"/>
    <property type="match status" value="1"/>
</dbReference>
<dbReference type="Gene3D" id="3.40.50.720">
    <property type="entry name" value="NAD(P)-binding Rossmann-like Domain"/>
    <property type="match status" value="1"/>
</dbReference>
<name>A0A9Q5N4K3_SANBA</name>
<dbReference type="InterPro" id="IPR051606">
    <property type="entry name" value="Polyketide_Oxido-like"/>
</dbReference>